<feature type="transmembrane region" description="Helical" evidence="1">
    <location>
        <begin position="56"/>
        <end position="76"/>
    </location>
</feature>
<evidence type="ECO:0000256" key="1">
    <source>
        <dbReference type="SAM" id="Phobius"/>
    </source>
</evidence>
<dbReference type="EMBL" id="CP067136">
    <property type="protein sequence ID" value="WCR07706.1"/>
    <property type="molecule type" value="Genomic_DNA"/>
</dbReference>
<proteinExistence type="predicted"/>
<evidence type="ECO:0008006" key="4">
    <source>
        <dbReference type="Google" id="ProtNLM"/>
    </source>
</evidence>
<sequence>MNRSDILLEFAKIEHEEARRYENQRERLLGLSFVATGAILAAIYSDVSTTSFDVLLAGIATVLNLFVSVTSLKFYLAFKRRYERYRVLRSEIDKEFGIPSLEELMGKADEIDRGKDRYRLVEGLRIHSIWSTLSWLMAIISLAVLIWLILDLI</sequence>
<feature type="transmembrane region" description="Helical" evidence="1">
    <location>
        <begin position="129"/>
        <end position="150"/>
    </location>
</feature>
<name>A0ABY7SLM4_9RHOB</name>
<evidence type="ECO:0000313" key="2">
    <source>
        <dbReference type="EMBL" id="WCR07706.1"/>
    </source>
</evidence>
<protein>
    <recommendedName>
        <fullName evidence="4">DUF202 domain-containing protein</fullName>
    </recommendedName>
</protein>
<keyword evidence="1" id="KW-0472">Membrane</keyword>
<evidence type="ECO:0000313" key="3">
    <source>
        <dbReference type="Proteomes" id="UP001219349"/>
    </source>
</evidence>
<keyword evidence="1" id="KW-0812">Transmembrane</keyword>
<dbReference type="RefSeq" id="WP_271886179.1">
    <property type="nucleotide sequence ID" value="NZ_CP067136.1"/>
</dbReference>
<gene>
    <name evidence="2" type="ORF">JHX87_02370</name>
</gene>
<feature type="transmembrane region" description="Helical" evidence="1">
    <location>
        <begin position="28"/>
        <end position="44"/>
    </location>
</feature>
<organism evidence="2 3">
    <name type="scientific">Paracoccus fistulariae</name>
    <dbReference type="NCBI Taxonomy" id="658446"/>
    <lineage>
        <taxon>Bacteria</taxon>
        <taxon>Pseudomonadati</taxon>
        <taxon>Pseudomonadota</taxon>
        <taxon>Alphaproteobacteria</taxon>
        <taxon>Rhodobacterales</taxon>
        <taxon>Paracoccaceae</taxon>
        <taxon>Paracoccus</taxon>
    </lineage>
</organism>
<keyword evidence="3" id="KW-1185">Reference proteome</keyword>
<dbReference type="Proteomes" id="UP001219349">
    <property type="component" value="Chromosome"/>
</dbReference>
<keyword evidence="1" id="KW-1133">Transmembrane helix</keyword>
<reference evidence="2 3" key="1">
    <citation type="submission" date="2021-01" db="EMBL/GenBank/DDBJ databases">
        <title>Biogeographic distribution of Paracoccus.</title>
        <authorList>
            <person name="Hollensteiner J."/>
            <person name="Leineberger J."/>
            <person name="Brinkhoff T."/>
            <person name="Daniel R."/>
        </authorList>
    </citation>
    <scope>NUCLEOTIDE SEQUENCE [LARGE SCALE GENOMIC DNA]</scope>
    <source>
        <strain evidence="2 3">KCTC 22803</strain>
    </source>
</reference>
<accession>A0ABY7SLM4</accession>